<feature type="compositionally biased region" description="Low complexity" evidence="1">
    <location>
        <begin position="140"/>
        <end position="150"/>
    </location>
</feature>
<name>A0A0G4INJ3_PLABS</name>
<geneLocation type="mitochondrion" evidence="3"/>
<evidence type="ECO:0000313" key="2">
    <source>
        <dbReference type="EMBL" id="CEO96749.1"/>
    </source>
</evidence>
<keyword evidence="4" id="KW-1185">Reference proteome</keyword>
<evidence type="ECO:0000313" key="3">
    <source>
        <dbReference type="EMBL" id="SPR00714.1"/>
    </source>
</evidence>
<accession>A0A0G4INJ3</accession>
<dbReference type="Proteomes" id="UP000290189">
    <property type="component" value="Unassembled WGS sequence"/>
</dbReference>
<evidence type="ECO:0000313" key="5">
    <source>
        <dbReference type="Proteomes" id="UP000290189"/>
    </source>
</evidence>
<dbReference type="AlphaFoldDB" id="A0A0G4INJ3"/>
<protein>
    <submittedName>
        <fullName evidence="2">Uncharacterized protein</fullName>
    </submittedName>
</protein>
<evidence type="ECO:0000313" key="4">
    <source>
        <dbReference type="Proteomes" id="UP000039324"/>
    </source>
</evidence>
<gene>
    <name evidence="2" type="ORF">PBRA_005353</name>
    <name evidence="3" type="ORF">PLBR_LOCUS7929</name>
</gene>
<proteinExistence type="predicted"/>
<sequence>MGACLATGPKRIRHVECDLARLRCDFDRFQEVTMFERDAQSMSSDGGGRNVIDDLRKEVDELRCSMPPPCAVDSALAESLGRALIDAIQAVAIADSRVGARPKAGTLSLIRKGAVIETPENQVEGRITRLTPGSKLKDGSLPLPVRTPPSVRRPRVHISIRSTAREGRQP</sequence>
<dbReference type="EMBL" id="OVEO01000015">
    <property type="protein sequence ID" value="SPR00714.1"/>
    <property type="molecule type" value="Genomic_DNA"/>
</dbReference>
<dbReference type="EMBL" id="CDSF01000076">
    <property type="protein sequence ID" value="CEO96749.1"/>
    <property type="molecule type" value="Genomic_DNA"/>
</dbReference>
<feature type="region of interest" description="Disordered" evidence="1">
    <location>
        <begin position="132"/>
        <end position="170"/>
    </location>
</feature>
<reference evidence="3 5" key="2">
    <citation type="submission" date="2018-03" db="EMBL/GenBank/DDBJ databases">
        <authorList>
            <person name="Fogelqvist J."/>
        </authorList>
    </citation>
    <scope>NUCLEOTIDE SEQUENCE [LARGE SCALE GENOMIC DNA]</scope>
</reference>
<organism evidence="2 4">
    <name type="scientific">Plasmodiophora brassicae</name>
    <name type="common">Clubroot disease agent</name>
    <dbReference type="NCBI Taxonomy" id="37360"/>
    <lineage>
        <taxon>Eukaryota</taxon>
        <taxon>Sar</taxon>
        <taxon>Rhizaria</taxon>
        <taxon>Endomyxa</taxon>
        <taxon>Phytomyxea</taxon>
        <taxon>Plasmodiophorida</taxon>
        <taxon>Plasmodiophoridae</taxon>
        <taxon>Plasmodiophora</taxon>
    </lineage>
</organism>
<dbReference type="Proteomes" id="UP000039324">
    <property type="component" value="Unassembled WGS sequence"/>
</dbReference>
<keyword evidence="3" id="KW-0496">Mitochondrion</keyword>
<reference evidence="2 4" key="1">
    <citation type="submission" date="2015-02" db="EMBL/GenBank/DDBJ databases">
        <authorList>
            <person name="Chooi Y.-H."/>
        </authorList>
    </citation>
    <scope>NUCLEOTIDE SEQUENCE [LARGE SCALE GENOMIC DNA]</scope>
    <source>
        <strain evidence="2">E3</strain>
    </source>
</reference>
<evidence type="ECO:0000256" key="1">
    <source>
        <dbReference type="SAM" id="MobiDB-lite"/>
    </source>
</evidence>